<name>A0A7Y5ATT6_9GAMM</name>
<feature type="transmembrane region" description="Helical" evidence="1">
    <location>
        <begin position="28"/>
        <end position="45"/>
    </location>
</feature>
<keyword evidence="1" id="KW-0472">Membrane</keyword>
<dbReference type="RefSeq" id="WP_173502072.1">
    <property type="nucleotide sequence ID" value="NZ_JABSOD010000018.1"/>
</dbReference>
<keyword evidence="3" id="KW-1185">Reference proteome</keyword>
<organism evidence="2 3">
    <name type="scientific">Rheinheimera lutimaris</name>
    <dbReference type="NCBI Taxonomy" id="2740584"/>
    <lineage>
        <taxon>Bacteria</taxon>
        <taxon>Pseudomonadati</taxon>
        <taxon>Pseudomonadota</taxon>
        <taxon>Gammaproteobacteria</taxon>
        <taxon>Chromatiales</taxon>
        <taxon>Chromatiaceae</taxon>
        <taxon>Rheinheimera</taxon>
    </lineage>
</organism>
<evidence type="ECO:0000256" key="1">
    <source>
        <dbReference type="SAM" id="Phobius"/>
    </source>
</evidence>
<gene>
    <name evidence="2" type="ORF">HRH59_14905</name>
</gene>
<feature type="transmembrane region" description="Helical" evidence="1">
    <location>
        <begin position="52"/>
        <end position="76"/>
    </location>
</feature>
<evidence type="ECO:0000313" key="3">
    <source>
        <dbReference type="Proteomes" id="UP000523161"/>
    </source>
</evidence>
<comment type="caution">
    <text evidence="2">The sequence shown here is derived from an EMBL/GenBank/DDBJ whole genome shotgun (WGS) entry which is preliminary data.</text>
</comment>
<keyword evidence="1" id="KW-0812">Transmembrane</keyword>
<sequence>MIDFPNVLFSHFEKFTGWLYKHDLIKNWFNIISWVALTSVIFVLHEKSKSGPLFVVAVISAILIIFYSFHSIVHAIQLCVDENKKFTWFLMLVSFILGGLVPVFIILYMIEVIRLALSAGT</sequence>
<protein>
    <submittedName>
        <fullName evidence="2">Uncharacterized protein</fullName>
    </submittedName>
</protein>
<dbReference type="Proteomes" id="UP000523161">
    <property type="component" value="Unassembled WGS sequence"/>
</dbReference>
<accession>A0A7Y5ATT6</accession>
<dbReference type="AlphaFoldDB" id="A0A7Y5ATT6"/>
<proteinExistence type="predicted"/>
<feature type="transmembrane region" description="Helical" evidence="1">
    <location>
        <begin position="88"/>
        <end position="110"/>
    </location>
</feature>
<keyword evidence="1" id="KW-1133">Transmembrane helix</keyword>
<reference evidence="2 3" key="1">
    <citation type="submission" date="2020-06" db="EMBL/GenBank/DDBJ databases">
        <title>Rheinheimera sp. nov., a marine bacterium isolated from coastal.</title>
        <authorList>
            <person name="Yu Q."/>
            <person name="Qi Y."/>
            <person name="Pu J."/>
        </authorList>
    </citation>
    <scope>NUCLEOTIDE SEQUENCE [LARGE SCALE GENOMIC DNA]</scope>
    <source>
        <strain evidence="2 3">YQF-2</strain>
    </source>
</reference>
<dbReference type="EMBL" id="JABSOD010000018">
    <property type="protein sequence ID" value="NRQ43835.1"/>
    <property type="molecule type" value="Genomic_DNA"/>
</dbReference>
<evidence type="ECO:0000313" key="2">
    <source>
        <dbReference type="EMBL" id="NRQ43835.1"/>
    </source>
</evidence>